<proteinExistence type="predicted"/>
<comment type="caution">
    <text evidence="1">The sequence shown here is derived from an EMBL/GenBank/DDBJ whole genome shotgun (WGS) entry which is preliminary data.</text>
</comment>
<protein>
    <submittedName>
        <fullName evidence="1">Uncharacterized protein</fullName>
    </submittedName>
</protein>
<dbReference type="GeneID" id="302994170"/>
<name>A0A4Y8VUF4_9BACT</name>
<keyword evidence="2" id="KW-1185">Reference proteome</keyword>
<evidence type="ECO:0000313" key="2">
    <source>
        <dbReference type="Proteomes" id="UP000297872"/>
    </source>
</evidence>
<dbReference type="Proteomes" id="UP000297872">
    <property type="component" value="Unassembled WGS sequence"/>
</dbReference>
<evidence type="ECO:0000313" key="1">
    <source>
        <dbReference type="EMBL" id="TFH84232.1"/>
    </source>
</evidence>
<reference evidence="1 2" key="1">
    <citation type="submission" date="2019-02" db="EMBL/GenBank/DDBJ databases">
        <title>Draft Genome Sequence of the Prevotella sp. BCRC 81118, Isolated from Human Feces.</title>
        <authorList>
            <person name="Huang C.-H."/>
        </authorList>
    </citation>
    <scope>NUCLEOTIDE SEQUENCE [LARGE SCALE GENOMIC DNA]</scope>
    <source>
        <strain evidence="1 2">BCRC 81118</strain>
    </source>
</reference>
<dbReference type="RefSeq" id="WP_167639431.1">
    <property type="nucleotide sequence ID" value="NZ_SGVY01000004.1"/>
</dbReference>
<dbReference type="AlphaFoldDB" id="A0A4Y8VUF4"/>
<organism evidence="1 2">
    <name type="scientific">Segatella hominis</name>
    <dbReference type="NCBI Taxonomy" id="2518605"/>
    <lineage>
        <taxon>Bacteria</taxon>
        <taxon>Pseudomonadati</taxon>
        <taxon>Bacteroidota</taxon>
        <taxon>Bacteroidia</taxon>
        <taxon>Bacteroidales</taxon>
        <taxon>Prevotellaceae</taxon>
        <taxon>Segatella</taxon>
    </lineage>
</organism>
<accession>A0A4Y8VUF4</accession>
<dbReference type="EMBL" id="SGVY01000004">
    <property type="protein sequence ID" value="TFH84232.1"/>
    <property type="molecule type" value="Genomic_DNA"/>
</dbReference>
<sequence length="730" mass="83203">MSKLVGADPENLATLNDACRETPNNPKYADSTFLLLNVRTEKFFNIGGAYGRHASLSNTGMYLWIWKNSTTQDTYNIRTLQNYVKKTETVDNQYNYVQYYIDSKHDGVYLDCLPSNASYKYGWKFEQADGYDAQTNKIYKISTYGDKDGNCRYLTATPDDPEGNFCNAISETPQNSEYQLWKLITLKEYYELFNASPSDLSSPIDATFLIQNPGFNYNRSNSEKWLVPQNPDNVRFGVEGFYKKKTENYYKGEASNNDEYLYKNGKYFCGDIKERHNTEIHQLVTVDKAGWYIVRCNGFSNTNGLAKLFVNSFYVGKTASTTLNPLEANGPKDLLEAGKEFYNDKYENEVMIHLTTEDLANMGGFLIIGIKVENANTPATGEWTAFDNFRLLYAGESTNAPDLVLDENNPDLRYLTETIEEYKNCILHLNRSFELNKWNTLILPVNLTYGQMRYTFGDEVKLAKLYKLTPNSVRFKTVECDSDNDVMLEAFTPYIIKPTKAAGENPAYMTPRLKNAEHGYWLDENESISYAEEGIGRYTGGKVSIKANHYDIQGVTLDRTLLNDNLDKHWVSKYTTSTTATDADNNKMVCKGTMAKTFYIKDGKGYFYEDEGVKRDDLHGDYFMNKGTMYKVPANKQYGLKAFRCWFELTNTTDKGTNITSPAKDVKLFINEIEDETTGIGDIITDPAFSHVAYQYDGVYNLQGQLVRQGTSLEGLPQGIYIVKGKKVKR</sequence>
<gene>
    <name evidence="1" type="ORF">EXN75_02520</name>
</gene>